<dbReference type="InterPro" id="IPR029442">
    <property type="entry name" value="GyrI-like"/>
</dbReference>
<feature type="domain" description="GyrI-like small molecule binding" evidence="1">
    <location>
        <begin position="23"/>
        <end position="197"/>
    </location>
</feature>
<proteinExistence type="predicted"/>
<dbReference type="Pfam" id="PF06445">
    <property type="entry name" value="GyrI-like"/>
    <property type="match status" value="1"/>
</dbReference>
<dbReference type="AlphaFoldDB" id="H0R0R8"/>
<protein>
    <recommendedName>
        <fullName evidence="1">GyrI-like small molecule binding domain-containing protein</fullName>
    </recommendedName>
</protein>
<dbReference type="eggNOG" id="COG4832">
    <property type="taxonomic scope" value="Bacteria"/>
</dbReference>
<evidence type="ECO:0000313" key="2">
    <source>
        <dbReference type="EMBL" id="GAB18669.1"/>
    </source>
</evidence>
<keyword evidence="3" id="KW-1185">Reference proteome</keyword>
<dbReference type="Gene3D" id="3.20.80.10">
    <property type="entry name" value="Regulatory factor, effector binding domain"/>
    <property type="match status" value="1"/>
</dbReference>
<accession>H0R0R8</accession>
<dbReference type="Proteomes" id="UP000035034">
    <property type="component" value="Unassembled WGS sequence"/>
</dbReference>
<dbReference type="OrthoDB" id="4772335at2"/>
<reference evidence="2 3" key="1">
    <citation type="submission" date="2011-12" db="EMBL/GenBank/DDBJ databases">
        <title>Whole genome shotgun sequence of Gordonia effusa NBRC 100432.</title>
        <authorList>
            <person name="Yoshida I."/>
            <person name="Takarada H."/>
            <person name="Hosoyama A."/>
            <person name="Tsuchikane K."/>
            <person name="Katsumata H."/>
            <person name="Yamazaki S."/>
            <person name="Fujita N."/>
        </authorList>
    </citation>
    <scope>NUCLEOTIDE SEQUENCE [LARGE SCALE GENOMIC DNA]</scope>
    <source>
        <strain evidence="2 3">NBRC 100432</strain>
    </source>
</reference>
<dbReference type="RefSeq" id="WP_007318005.1">
    <property type="nucleotide sequence ID" value="NZ_BAEH01000061.1"/>
</dbReference>
<dbReference type="InterPro" id="IPR011256">
    <property type="entry name" value="Reg_factor_effector_dom_sf"/>
</dbReference>
<evidence type="ECO:0000259" key="1">
    <source>
        <dbReference type="Pfam" id="PF06445"/>
    </source>
</evidence>
<dbReference type="EMBL" id="BAEH01000061">
    <property type="protein sequence ID" value="GAB18669.1"/>
    <property type="molecule type" value="Genomic_DNA"/>
</dbReference>
<comment type="caution">
    <text evidence="2">The sequence shown here is derived from an EMBL/GenBank/DDBJ whole genome shotgun (WGS) entry which is preliminary data.</text>
</comment>
<name>H0R0R8_9ACTN</name>
<dbReference type="InterPro" id="IPR008319">
    <property type="entry name" value="GyrI-like_CCH_Lin2189-like"/>
</dbReference>
<dbReference type="SUPFAM" id="SSF55136">
    <property type="entry name" value="Probable bacterial effector-binding domain"/>
    <property type="match status" value="1"/>
</dbReference>
<dbReference type="STRING" id="1077974.GOEFS_061_00080"/>
<organism evidence="2 3">
    <name type="scientific">Gordonia effusa NBRC 100432</name>
    <dbReference type="NCBI Taxonomy" id="1077974"/>
    <lineage>
        <taxon>Bacteria</taxon>
        <taxon>Bacillati</taxon>
        <taxon>Actinomycetota</taxon>
        <taxon>Actinomycetes</taxon>
        <taxon>Mycobacteriales</taxon>
        <taxon>Gordoniaceae</taxon>
        <taxon>Gordonia</taxon>
    </lineage>
</organism>
<sequence>MPTNFDIKSHRKDLYAPKRGVFSVVDVPSLSFVMVDGAGDPNVSPEYAAAIEALYTVSYGARGIAKKELDRVHTVGPLEGLWDADDMSTFTTRDKSAWKWTMMIVQPEWITAQIVERAIDGAVQKGFAAAHLARFEEYTEGRSVQTLHIGSFDDEGPTLARMHDEFIPDNGLTMTGRHHEIYLSDARRVEPAKLKTILRQPVTDG</sequence>
<evidence type="ECO:0000313" key="3">
    <source>
        <dbReference type="Proteomes" id="UP000035034"/>
    </source>
</evidence>
<dbReference type="PIRSF" id="PIRSF031644">
    <property type="entry name" value="UCP031644"/>
    <property type="match status" value="1"/>
</dbReference>
<gene>
    <name evidence="2" type="ORF">GOEFS_061_00080</name>
</gene>